<accession>A0A2J6QI06</accession>
<evidence type="ECO:0000256" key="1">
    <source>
        <dbReference type="SAM" id="MobiDB-lite"/>
    </source>
</evidence>
<feature type="compositionally biased region" description="Polar residues" evidence="1">
    <location>
        <begin position="67"/>
        <end position="83"/>
    </location>
</feature>
<dbReference type="EMBL" id="KZ613469">
    <property type="protein sequence ID" value="PMD25902.1"/>
    <property type="molecule type" value="Genomic_DNA"/>
</dbReference>
<organism evidence="2 3">
    <name type="scientific">Hyaloscypha hepaticicola</name>
    <dbReference type="NCBI Taxonomy" id="2082293"/>
    <lineage>
        <taxon>Eukaryota</taxon>
        <taxon>Fungi</taxon>
        <taxon>Dikarya</taxon>
        <taxon>Ascomycota</taxon>
        <taxon>Pezizomycotina</taxon>
        <taxon>Leotiomycetes</taxon>
        <taxon>Helotiales</taxon>
        <taxon>Hyaloscyphaceae</taxon>
        <taxon>Hyaloscypha</taxon>
    </lineage>
</organism>
<feature type="region of interest" description="Disordered" evidence="1">
    <location>
        <begin position="1"/>
        <end position="89"/>
    </location>
</feature>
<protein>
    <submittedName>
        <fullName evidence="2">Uncharacterized protein</fullName>
    </submittedName>
</protein>
<keyword evidence="3" id="KW-1185">Reference proteome</keyword>
<gene>
    <name evidence="2" type="ORF">NA56DRAFT_642154</name>
</gene>
<dbReference type="OrthoDB" id="4757768at2759"/>
<dbReference type="Proteomes" id="UP000235672">
    <property type="component" value="Unassembled WGS sequence"/>
</dbReference>
<evidence type="ECO:0000313" key="3">
    <source>
        <dbReference type="Proteomes" id="UP000235672"/>
    </source>
</evidence>
<reference evidence="2 3" key="1">
    <citation type="submission" date="2016-05" db="EMBL/GenBank/DDBJ databases">
        <title>A degradative enzymes factory behind the ericoid mycorrhizal symbiosis.</title>
        <authorList>
            <consortium name="DOE Joint Genome Institute"/>
            <person name="Martino E."/>
            <person name="Morin E."/>
            <person name="Grelet G."/>
            <person name="Kuo A."/>
            <person name="Kohler A."/>
            <person name="Daghino S."/>
            <person name="Barry K."/>
            <person name="Choi C."/>
            <person name="Cichocki N."/>
            <person name="Clum A."/>
            <person name="Copeland A."/>
            <person name="Hainaut M."/>
            <person name="Haridas S."/>
            <person name="Labutti K."/>
            <person name="Lindquist E."/>
            <person name="Lipzen A."/>
            <person name="Khouja H.-R."/>
            <person name="Murat C."/>
            <person name="Ohm R."/>
            <person name="Olson A."/>
            <person name="Spatafora J."/>
            <person name="Veneault-Fourrey C."/>
            <person name="Henrissat B."/>
            <person name="Grigoriev I."/>
            <person name="Martin F."/>
            <person name="Perotto S."/>
        </authorList>
    </citation>
    <scope>NUCLEOTIDE SEQUENCE [LARGE SCALE GENOMIC DNA]</scope>
    <source>
        <strain evidence="2 3">UAMH 7357</strain>
    </source>
</reference>
<evidence type="ECO:0000313" key="2">
    <source>
        <dbReference type="EMBL" id="PMD25902.1"/>
    </source>
</evidence>
<dbReference type="AlphaFoldDB" id="A0A2J6QI06"/>
<proteinExistence type="predicted"/>
<sequence length="153" mass="17349">MLNKPEVCRQSVSENNDELHRLKQTTLQDRSRSSLKPLFPRKMQPAEEVTTPNDENSGVLRSRVPSIMSTSRPDAGNPRQSQYGRIDDDILTPEQEDIAAGLSKDGLKGKEQRSLFQKMKAMPLDQQELILDRSKVLKVAAERERQRHNGRAG</sequence>
<name>A0A2J6QI06_9HELO</name>